<dbReference type="SUPFAM" id="SSF51679">
    <property type="entry name" value="Bacterial luciferase-like"/>
    <property type="match status" value="1"/>
</dbReference>
<dbReference type="InterPro" id="IPR011251">
    <property type="entry name" value="Luciferase-like_dom"/>
</dbReference>
<dbReference type="InterPro" id="IPR036661">
    <property type="entry name" value="Luciferase-like_sf"/>
</dbReference>
<protein>
    <recommendedName>
        <fullName evidence="2">Luciferase-like monooxygenase</fullName>
    </recommendedName>
</protein>
<dbReference type="OrthoDB" id="9780518at2"/>
<evidence type="ECO:0000256" key="2">
    <source>
        <dbReference type="ARBA" id="ARBA00074555"/>
    </source>
</evidence>
<dbReference type="GO" id="GO:0016705">
    <property type="term" value="F:oxidoreductase activity, acting on paired donors, with incorporation or reduction of molecular oxygen"/>
    <property type="evidence" value="ECO:0007669"/>
    <property type="project" value="InterPro"/>
</dbReference>
<dbReference type="NCBIfam" id="TIGR03558">
    <property type="entry name" value="oxido_grp_1"/>
    <property type="match status" value="1"/>
</dbReference>
<dbReference type="STRING" id="194197.BWD09_08510"/>
<dbReference type="InterPro" id="IPR050766">
    <property type="entry name" value="Bact_Lucif_Oxidored"/>
</dbReference>
<comment type="caution">
    <text evidence="4">The sequence shown here is derived from an EMBL/GenBank/DDBJ whole genome shotgun (WGS) entry which is preliminary data.</text>
</comment>
<evidence type="ECO:0000259" key="3">
    <source>
        <dbReference type="Pfam" id="PF00296"/>
    </source>
</evidence>
<dbReference type="GeneID" id="94581084"/>
<comment type="similarity">
    <text evidence="1">To bacterial alkanal monooxygenase alpha and beta chains.</text>
</comment>
<dbReference type="EMBL" id="MTBO01000021">
    <property type="protein sequence ID" value="OSI15673.1"/>
    <property type="molecule type" value="Genomic_DNA"/>
</dbReference>
<dbReference type="PANTHER" id="PTHR30137:SF6">
    <property type="entry name" value="LUCIFERASE-LIKE MONOOXYGENASE"/>
    <property type="match status" value="1"/>
</dbReference>
<dbReference type="Pfam" id="PF00296">
    <property type="entry name" value="Bac_luciferase"/>
    <property type="match status" value="1"/>
</dbReference>
<organism evidence="4 5">
    <name type="scientific">Neisseria dentiae</name>
    <dbReference type="NCBI Taxonomy" id="194197"/>
    <lineage>
        <taxon>Bacteria</taxon>
        <taxon>Pseudomonadati</taxon>
        <taxon>Pseudomonadota</taxon>
        <taxon>Betaproteobacteria</taxon>
        <taxon>Neisseriales</taxon>
        <taxon>Neisseriaceae</taxon>
        <taxon>Neisseria</taxon>
    </lineage>
</organism>
<dbReference type="PANTHER" id="PTHR30137">
    <property type="entry name" value="LUCIFERASE-LIKE MONOOXYGENASE"/>
    <property type="match status" value="1"/>
</dbReference>
<reference evidence="5" key="1">
    <citation type="submission" date="2017-01" db="EMBL/GenBank/DDBJ databases">
        <authorList>
            <person name="Wolfgang W.J."/>
            <person name="Cole J."/>
            <person name="Wroblewski D."/>
            <person name="Mcginnis J."/>
            <person name="Musser K.A."/>
        </authorList>
    </citation>
    <scope>NUCLEOTIDE SEQUENCE [LARGE SCALE GENOMIC DNA]</scope>
    <source>
        <strain evidence="5">DSM 19151</strain>
    </source>
</reference>
<evidence type="ECO:0000313" key="4">
    <source>
        <dbReference type="EMBL" id="OSI15673.1"/>
    </source>
</evidence>
<evidence type="ECO:0000313" key="5">
    <source>
        <dbReference type="Proteomes" id="UP000193118"/>
    </source>
</evidence>
<dbReference type="RefSeq" id="WP_085366257.1">
    <property type="nucleotide sequence ID" value="NZ_CAUJPZ010000026.1"/>
</dbReference>
<dbReference type="FunFam" id="3.20.20.30:FF:000002">
    <property type="entry name" value="LLM class flavin-dependent oxidoreductase"/>
    <property type="match status" value="1"/>
</dbReference>
<dbReference type="Gene3D" id="3.20.20.30">
    <property type="entry name" value="Luciferase-like domain"/>
    <property type="match status" value="1"/>
</dbReference>
<evidence type="ECO:0000256" key="1">
    <source>
        <dbReference type="ARBA" id="ARBA00007789"/>
    </source>
</evidence>
<sequence length="347" mass="38190">MADLSILNLAPFRNGETFAQAVGNMVELAQFAEKHGYVRYWIAEHHNMPFLASSATSLLIQRVLDKTESIRVGSGGVMLPNHSPFIVAEQYGTLESLYPGRVDLGLGRAPGTDPATARAIRRHHDDFAHSFPKDIEEIQYYFSPLGSDETGESFSFGPVKLDVPKSTNVRAYPAPGLNIPLYILGSSTESAYLAARLGLPYAFASHFAPRMLLDAVAIYRREFKPSQHSDRPKVIIGVNTIVADSDEEARFLSSTCLQFFLNVVTGSRSGMQPPQADIAQHIPPHILNMADAMMSCSLIGAPETVKFQLDRLQAQVQADEIMAVSYIYDKTAQLRSYELLADVVKAP</sequence>
<keyword evidence="5" id="KW-1185">Reference proteome</keyword>
<dbReference type="InterPro" id="IPR019949">
    <property type="entry name" value="CmoO-like"/>
</dbReference>
<dbReference type="Proteomes" id="UP000193118">
    <property type="component" value="Unassembled WGS sequence"/>
</dbReference>
<accession>A0A1X3D6Z6</accession>
<proteinExistence type="predicted"/>
<name>A0A1X3D6Z6_9NEIS</name>
<dbReference type="AlphaFoldDB" id="A0A1X3D6Z6"/>
<gene>
    <name evidence="4" type="ORF">BWD09_08510</name>
</gene>
<dbReference type="GO" id="GO:0005829">
    <property type="term" value="C:cytosol"/>
    <property type="evidence" value="ECO:0007669"/>
    <property type="project" value="TreeGrafter"/>
</dbReference>
<feature type="domain" description="Luciferase-like" evidence="3">
    <location>
        <begin position="12"/>
        <end position="313"/>
    </location>
</feature>